<feature type="transmembrane region" description="Helical" evidence="1">
    <location>
        <begin position="113"/>
        <end position="135"/>
    </location>
</feature>
<evidence type="ECO:0000313" key="3">
    <source>
        <dbReference type="Proteomes" id="UP000663882"/>
    </source>
</evidence>
<evidence type="ECO:0000256" key="1">
    <source>
        <dbReference type="SAM" id="Phobius"/>
    </source>
</evidence>
<evidence type="ECO:0000313" key="2">
    <source>
        <dbReference type="EMBL" id="CAF1377591.1"/>
    </source>
</evidence>
<reference evidence="2" key="1">
    <citation type="submission" date="2021-02" db="EMBL/GenBank/DDBJ databases">
        <authorList>
            <person name="Nowell W R."/>
        </authorList>
    </citation>
    <scope>NUCLEOTIDE SEQUENCE</scope>
</reference>
<dbReference type="AlphaFoldDB" id="A0A815J5V5"/>
<keyword evidence="1" id="KW-0812">Transmembrane</keyword>
<dbReference type="EMBL" id="CAJNOO010004327">
    <property type="protein sequence ID" value="CAF1377591.1"/>
    <property type="molecule type" value="Genomic_DNA"/>
</dbReference>
<name>A0A815J5V5_9BILA</name>
<keyword evidence="1" id="KW-1133">Transmembrane helix</keyword>
<protein>
    <submittedName>
        <fullName evidence="2">Uncharacterized protein</fullName>
    </submittedName>
</protein>
<comment type="caution">
    <text evidence="2">The sequence shown here is derived from an EMBL/GenBank/DDBJ whole genome shotgun (WGS) entry which is preliminary data.</text>
</comment>
<organism evidence="2 3">
    <name type="scientific">Rotaria sordida</name>
    <dbReference type="NCBI Taxonomy" id="392033"/>
    <lineage>
        <taxon>Eukaryota</taxon>
        <taxon>Metazoa</taxon>
        <taxon>Spiralia</taxon>
        <taxon>Gnathifera</taxon>
        <taxon>Rotifera</taxon>
        <taxon>Eurotatoria</taxon>
        <taxon>Bdelloidea</taxon>
        <taxon>Philodinida</taxon>
        <taxon>Philodinidae</taxon>
        <taxon>Rotaria</taxon>
    </lineage>
</organism>
<gene>
    <name evidence="2" type="ORF">RFH988_LOCUS33675</name>
</gene>
<proteinExistence type="predicted"/>
<dbReference type="Proteomes" id="UP000663882">
    <property type="component" value="Unassembled WGS sequence"/>
</dbReference>
<keyword evidence="1" id="KW-0472">Membrane</keyword>
<dbReference type="OrthoDB" id="423533at2759"/>
<accession>A0A815J5V5</accession>
<sequence length="158" mass="17551">MSEDIELQVRRENARLVIPDSQDPQTVGPIIGYAQEPLLPLADACTPLIPIIFNILVYVSIALENTPDDPSDGLTSDESASIYLYTMEWNDGHRSACLYPKKNKRHWYNKKRFIIPISLLAAMVIVAVVVGAAFGTRSTNNASGMYFDLLFNLMTTDG</sequence>